<protein>
    <submittedName>
        <fullName evidence="1">Uncharacterized protein</fullName>
    </submittedName>
</protein>
<dbReference type="EMBL" id="CP013388">
    <property type="protein sequence ID" value="AOJ06892.1"/>
    <property type="molecule type" value="Genomic_DNA"/>
</dbReference>
<gene>
    <name evidence="1" type="ORF">WS71_05860</name>
</gene>
<name>A0A1B4FT80_9BURK</name>
<dbReference type="AlphaFoldDB" id="A0A1B4FT80"/>
<dbReference type="RefSeq" id="WP_066483983.1">
    <property type="nucleotide sequence ID" value="NZ_CP013388.1"/>
</dbReference>
<dbReference type="Proteomes" id="UP000067711">
    <property type="component" value="Chromosome 2"/>
</dbReference>
<accession>A0A1B4FT80</accession>
<organism evidence="1 2">
    <name type="scientific">Burkholderia mayonis</name>
    <dbReference type="NCBI Taxonomy" id="1385591"/>
    <lineage>
        <taxon>Bacteria</taxon>
        <taxon>Pseudomonadati</taxon>
        <taxon>Pseudomonadota</taxon>
        <taxon>Betaproteobacteria</taxon>
        <taxon>Burkholderiales</taxon>
        <taxon>Burkholderiaceae</taxon>
        <taxon>Burkholderia</taxon>
        <taxon>pseudomallei group</taxon>
    </lineage>
</organism>
<proteinExistence type="predicted"/>
<reference evidence="1 2" key="1">
    <citation type="submission" date="2015-12" db="EMBL/GenBank/DDBJ databases">
        <title>Diversity of Burkholderia near neighbor genomes.</title>
        <authorList>
            <person name="Sahl J."/>
            <person name="Wagner D."/>
            <person name="Keim P."/>
        </authorList>
    </citation>
    <scope>NUCLEOTIDE SEQUENCE [LARGE SCALE GENOMIC DNA]</scope>
    <source>
        <strain evidence="1 2">BDU8</strain>
    </source>
</reference>
<evidence type="ECO:0000313" key="1">
    <source>
        <dbReference type="EMBL" id="AOJ06892.1"/>
    </source>
</evidence>
<evidence type="ECO:0000313" key="2">
    <source>
        <dbReference type="Proteomes" id="UP000067711"/>
    </source>
</evidence>
<sequence length="401" mass="43093">MFQKNIKVTIMANPKDFVDLQAGFYNALAQGLGYSNQDPFQVVQPSPPLTGGDDADDLLWAYLNNIPVASLTGNTQFSSGNHFLTNYQAVMSALQAAPNNFQSTIGPACWDRYQRALKDGDVKPGPVQFRNWALYSEPCSAVATSGASALAAAMLDPIFAAQMNVLPYKPAGDEPVTFVPGYSKMLALLKKAPSRSFSVATNSWQTDVSHTWTKGANSGFFGLWGGSSYTSTLSQKFASSGVSLDATFQNVLPFNATPGDWYSSAAFGLAYNSPGSAPWNPESPINWEKTFGKSGNMQWFASNLLIANKMDVTVKSEATYSESEQTEIRNNKHAGLWPFYSSGSSSGSSTSTSFDASGKMTIKITSDLNAPVIIGCIVLSAGQYLGHEAQASKMLAERFYG</sequence>